<comment type="caution">
    <text evidence="2">The sequence shown here is derived from an EMBL/GenBank/DDBJ whole genome shotgun (WGS) entry which is preliminary data.</text>
</comment>
<feature type="compositionally biased region" description="Acidic residues" evidence="1">
    <location>
        <begin position="283"/>
        <end position="293"/>
    </location>
</feature>
<reference evidence="2 3" key="1">
    <citation type="journal article" date="2020" name="Nat. Food">
        <title>A phased Vanilla planifolia genome enables genetic improvement of flavour and production.</title>
        <authorList>
            <person name="Hasing T."/>
            <person name="Tang H."/>
            <person name="Brym M."/>
            <person name="Khazi F."/>
            <person name="Huang T."/>
            <person name="Chambers A.H."/>
        </authorList>
    </citation>
    <scope>NUCLEOTIDE SEQUENCE [LARGE SCALE GENOMIC DNA]</scope>
    <source>
        <tissue evidence="2">Leaf</tissue>
    </source>
</reference>
<sequence length="570" mass="60418">MQSGDIQKGETDAESVFRKDEDIAAGSNSVKLLNTNMGGNENPELVSFSAQGFEAFEASSPPMVLQGQINDDKMGGTILDAEAVVGTNGVSVNVSASGGVPDKERGKLIKGTSGSVCVNDFCESNNIEGSVIDAVSYSGQVHKAIVSDHHGRGYHSEAADMLERKREASITISVDGVSKDEILESSCSSEGNLAVSKEDGNESVLTEKRVAKPEESEGVWLDMARLTGNAEGTVYHMDVQSPEFEEGDSGNQKVISCGMGVVAVDCVEAEVQLVEASHRSDSGQEEADFDVTEMTEKSPLSLESDGTVKNRRVCDVVVGHPAYREGEGGSCHSQAEEGDDLSAGQVHMVEVASSAMDHALVLEASQGALPESMIEETGMDVTQEEPIVVNRKIYGEHYALTGESLHMNSVTISTVQSLGSQQLDTVISCNAKTLVGMDEVTNMGASSADMHNFDEIIVKDKDLVMTGGGSSMHVTLEKLQNVGAELTFDVNSCQDSSSVMISSSAEVEHAIGTDSVGGILVEKADTIDENFNSSLGMMSNFASESQNPSVLFQGMNLLLHPQFCNLQLLS</sequence>
<feature type="region of interest" description="Disordered" evidence="1">
    <location>
        <begin position="277"/>
        <end position="303"/>
    </location>
</feature>
<gene>
    <name evidence="2" type="ORF">HPP92_017513</name>
</gene>
<name>A0A835Q843_VANPL</name>
<dbReference type="AlphaFoldDB" id="A0A835Q843"/>
<evidence type="ECO:0000256" key="1">
    <source>
        <dbReference type="SAM" id="MobiDB-lite"/>
    </source>
</evidence>
<dbReference type="EMBL" id="JADCNM010000009">
    <property type="protein sequence ID" value="KAG0468185.1"/>
    <property type="molecule type" value="Genomic_DNA"/>
</dbReference>
<protein>
    <submittedName>
        <fullName evidence="2">Uncharacterized protein</fullName>
    </submittedName>
</protein>
<evidence type="ECO:0000313" key="3">
    <source>
        <dbReference type="Proteomes" id="UP000639772"/>
    </source>
</evidence>
<organism evidence="2 3">
    <name type="scientific">Vanilla planifolia</name>
    <name type="common">Vanilla</name>
    <dbReference type="NCBI Taxonomy" id="51239"/>
    <lineage>
        <taxon>Eukaryota</taxon>
        <taxon>Viridiplantae</taxon>
        <taxon>Streptophyta</taxon>
        <taxon>Embryophyta</taxon>
        <taxon>Tracheophyta</taxon>
        <taxon>Spermatophyta</taxon>
        <taxon>Magnoliopsida</taxon>
        <taxon>Liliopsida</taxon>
        <taxon>Asparagales</taxon>
        <taxon>Orchidaceae</taxon>
        <taxon>Vanilloideae</taxon>
        <taxon>Vanilleae</taxon>
        <taxon>Vanilla</taxon>
    </lineage>
</organism>
<proteinExistence type="predicted"/>
<dbReference type="Proteomes" id="UP000639772">
    <property type="component" value="Chromosome 9"/>
</dbReference>
<evidence type="ECO:0000313" key="2">
    <source>
        <dbReference type="EMBL" id="KAG0468185.1"/>
    </source>
</evidence>
<accession>A0A835Q843</accession>